<dbReference type="EMBL" id="JBAMMX010000018">
    <property type="protein sequence ID" value="KAK6922989.1"/>
    <property type="molecule type" value="Genomic_DNA"/>
</dbReference>
<accession>A0AAN8UY58</accession>
<organism evidence="2 3">
    <name type="scientific">Dillenia turbinata</name>
    <dbReference type="NCBI Taxonomy" id="194707"/>
    <lineage>
        <taxon>Eukaryota</taxon>
        <taxon>Viridiplantae</taxon>
        <taxon>Streptophyta</taxon>
        <taxon>Embryophyta</taxon>
        <taxon>Tracheophyta</taxon>
        <taxon>Spermatophyta</taxon>
        <taxon>Magnoliopsida</taxon>
        <taxon>eudicotyledons</taxon>
        <taxon>Gunneridae</taxon>
        <taxon>Pentapetalae</taxon>
        <taxon>Dilleniales</taxon>
        <taxon>Dilleniaceae</taxon>
        <taxon>Dillenia</taxon>
    </lineage>
</organism>
<reference evidence="2 3" key="1">
    <citation type="submission" date="2023-12" db="EMBL/GenBank/DDBJ databases">
        <title>A high-quality genome assembly for Dillenia turbinata (Dilleniales).</title>
        <authorList>
            <person name="Chanderbali A."/>
        </authorList>
    </citation>
    <scope>NUCLEOTIDE SEQUENCE [LARGE SCALE GENOMIC DNA]</scope>
    <source>
        <strain evidence="2">LSX21</strain>
        <tissue evidence="2">Leaf</tissue>
    </source>
</reference>
<dbReference type="GO" id="GO:0009696">
    <property type="term" value="P:salicylic acid metabolic process"/>
    <property type="evidence" value="ECO:0007669"/>
    <property type="project" value="TreeGrafter"/>
</dbReference>
<dbReference type="Pfam" id="PF12697">
    <property type="entry name" value="Abhydrolase_6"/>
    <property type="match status" value="1"/>
</dbReference>
<dbReference type="GO" id="GO:0080032">
    <property type="term" value="F:methyl jasmonate esterase activity"/>
    <property type="evidence" value="ECO:0007669"/>
    <property type="project" value="TreeGrafter"/>
</dbReference>
<evidence type="ECO:0000313" key="2">
    <source>
        <dbReference type="EMBL" id="KAK6922989.1"/>
    </source>
</evidence>
<name>A0AAN8UY58_9MAGN</name>
<evidence type="ECO:0000313" key="3">
    <source>
        <dbReference type="Proteomes" id="UP001370490"/>
    </source>
</evidence>
<dbReference type="SUPFAM" id="SSF53474">
    <property type="entry name" value="alpha/beta-Hydrolases"/>
    <property type="match status" value="1"/>
</dbReference>
<dbReference type="InterPro" id="IPR045889">
    <property type="entry name" value="MES/HNL"/>
</dbReference>
<evidence type="ECO:0000259" key="1">
    <source>
        <dbReference type="Pfam" id="PF12697"/>
    </source>
</evidence>
<dbReference type="Gene3D" id="3.40.50.1820">
    <property type="entry name" value="alpha/beta hydrolase"/>
    <property type="match status" value="1"/>
</dbReference>
<dbReference type="GO" id="GO:0009694">
    <property type="term" value="P:jasmonic acid metabolic process"/>
    <property type="evidence" value="ECO:0007669"/>
    <property type="project" value="TreeGrafter"/>
</dbReference>
<comment type="caution">
    <text evidence="2">The sequence shown here is derived from an EMBL/GenBank/DDBJ whole genome shotgun (WGS) entry which is preliminary data.</text>
</comment>
<keyword evidence="2" id="KW-0378">Hydrolase</keyword>
<dbReference type="InterPro" id="IPR000073">
    <property type="entry name" value="AB_hydrolase_1"/>
</dbReference>
<sequence length="286" mass="31345">MIPLLRAVGQRVTALDVAASGVDPKKVDEVHSSDYVEPLAEFMASITSEGDGQAVGHRVTALDVAASGVDPKRVDEVHSLDYVEPLAEFMASIPSEGDGVILVGHSLDGFCRLIAAAVFVAAMMPSPDLCHPFIVQQVSTEISSGLFFERKAARFMDCQFTFGNGLNNPPTSFLLGPNYTSSRLYQLSSQEDVSLATLLMRPHAITQSEEILPRETSVTKERCGSVRRVYIVGDEDKMIKVDFQKWLMEKISTDQVKVIIGSDHMAMLCKPLELCVCLQQITDTYI</sequence>
<dbReference type="PANTHER" id="PTHR10992">
    <property type="entry name" value="METHYLESTERASE FAMILY MEMBER"/>
    <property type="match status" value="1"/>
</dbReference>
<protein>
    <submittedName>
        <fullName evidence="2">Alpha/beta hydrolase fold-1</fullName>
    </submittedName>
</protein>
<feature type="domain" description="AB hydrolase-1" evidence="1">
    <location>
        <begin position="53"/>
        <end position="268"/>
    </location>
</feature>
<dbReference type="Proteomes" id="UP001370490">
    <property type="component" value="Unassembled WGS sequence"/>
</dbReference>
<proteinExistence type="predicted"/>
<dbReference type="GO" id="GO:0080031">
    <property type="term" value="F:methyl salicylate esterase activity"/>
    <property type="evidence" value="ECO:0007669"/>
    <property type="project" value="TreeGrafter"/>
</dbReference>
<keyword evidence="3" id="KW-1185">Reference proteome</keyword>
<dbReference type="PANTHER" id="PTHR10992:SF1066">
    <property type="entry name" value="METHYL JASMONATE ESTERASE 1"/>
    <property type="match status" value="1"/>
</dbReference>
<dbReference type="InterPro" id="IPR029058">
    <property type="entry name" value="AB_hydrolase_fold"/>
</dbReference>
<gene>
    <name evidence="2" type="ORF">RJ641_011293</name>
</gene>
<dbReference type="GO" id="GO:0080030">
    <property type="term" value="F:methyl indole-3-acetate esterase activity"/>
    <property type="evidence" value="ECO:0007669"/>
    <property type="project" value="TreeGrafter"/>
</dbReference>
<dbReference type="AlphaFoldDB" id="A0AAN8UY58"/>